<dbReference type="GeneID" id="8106513"/>
<dbReference type="STRING" id="441959.B8M564"/>
<proteinExistence type="inferred from homology"/>
<dbReference type="HOGENOM" id="CLU_105959_0_0_1"/>
<dbReference type="RefSeq" id="XP_002480104.1">
    <property type="nucleotide sequence ID" value="XM_002480059.1"/>
</dbReference>
<evidence type="ECO:0000259" key="3">
    <source>
        <dbReference type="Pfam" id="PF05532"/>
    </source>
</evidence>
<evidence type="ECO:0000313" key="5">
    <source>
        <dbReference type="Proteomes" id="UP000001745"/>
    </source>
</evidence>
<comment type="similarity">
    <text evidence="1">Belongs to the UPF0337 (CsbD) family.</text>
</comment>
<protein>
    <submittedName>
        <fullName evidence="4">Mismatched base pair and cruciform DNA recognition protein, putative</fullName>
    </submittedName>
</protein>
<feature type="domain" description="CsbD-like" evidence="3">
    <location>
        <begin position="77"/>
        <end position="125"/>
    </location>
</feature>
<dbReference type="Pfam" id="PF05532">
    <property type="entry name" value="CsbD"/>
    <property type="match status" value="1"/>
</dbReference>
<dbReference type="AlphaFoldDB" id="B8M564"/>
<name>B8M564_TALSN</name>
<dbReference type="InterPro" id="IPR036629">
    <property type="entry name" value="YjbJ_sf"/>
</dbReference>
<feature type="region of interest" description="Disordered" evidence="2">
    <location>
        <begin position="101"/>
        <end position="179"/>
    </location>
</feature>
<evidence type="ECO:0000256" key="2">
    <source>
        <dbReference type="SAM" id="MobiDB-lite"/>
    </source>
</evidence>
<reference evidence="5" key="1">
    <citation type="journal article" date="2015" name="Genome Announc.">
        <title>Genome sequence of the AIDS-associated pathogen Penicillium marneffei (ATCC18224) and its near taxonomic relative Talaromyces stipitatus (ATCC10500).</title>
        <authorList>
            <person name="Nierman W.C."/>
            <person name="Fedorova-Abrams N.D."/>
            <person name="Andrianopoulos A."/>
        </authorList>
    </citation>
    <scope>NUCLEOTIDE SEQUENCE [LARGE SCALE GENOMIC DNA]</scope>
    <source>
        <strain evidence="5">ATCC 10500 / CBS 375.48 / QM 6759 / NRRL 1006</strain>
    </source>
</reference>
<dbReference type="OrthoDB" id="5309565at2759"/>
<sequence length="179" mass="18747">MASNDSGSSTIKSYVDSAVGTAQNVLSSVTGKPADKQEATAQKAQADQEYEKSHTTARLGPFTADPNTGAAVSDSQDRTSGSWNQTVGAAKESLGNLIGNENLRQTGIQQNADGKAQEARGQLSDLGQGVTDRARGAMGAVGSAVLGDQEGQEKWKDVHDEGKTRQRGVEADLQKAEQR</sequence>
<dbReference type="eggNOG" id="ENOG502SEKR">
    <property type="taxonomic scope" value="Eukaryota"/>
</dbReference>
<dbReference type="PhylomeDB" id="B8M564"/>
<feature type="region of interest" description="Disordered" evidence="2">
    <location>
        <begin position="28"/>
        <end position="88"/>
    </location>
</feature>
<dbReference type="InterPro" id="IPR008462">
    <property type="entry name" value="CsbD"/>
</dbReference>
<dbReference type="PANTHER" id="PTHR40460:SF1">
    <property type="entry name" value="CSBD-LIKE DOMAIN-CONTAINING PROTEIN"/>
    <property type="match status" value="1"/>
</dbReference>
<gene>
    <name evidence="4" type="ORF">TSTA_029460</name>
</gene>
<feature type="compositionally biased region" description="Polar residues" evidence="2">
    <location>
        <begin position="78"/>
        <end position="87"/>
    </location>
</feature>
<feature type="compositionally biased region" description="Basic and acidic residues" evidence="2">
    <location>
        <begin position="151"/>
        <end position="179"/>
    </location>
</feature>
<evidence type="ECO:0000313" key="4">
    <source>
        <dbReference type="EMBL" id="EED19670.1"/>
    </source>
</evidence>
<dbReference type="Proteomes" id="UP000001745">
    <property type="component" value="Unassembled WGS sequence"/>
</dbReference>
<evidence type="ECO:0000256" key="1">
    <source>
        <dbReference type="ARBA" id="ARBA00009129"/>
    </source>
</evidence>
<dbReference type="OMA" id="NTGDQAK"/>
<dbReference type="VEuPathDB" id="FungiDB:TSTA_029460"/>
<keyword evidence="5" id="KW-1185">Reference proteome</keyword>
<dbReference type="PANTHER" id="PTHR40460">
    <property type="entry name" value="CHROMOSOME 1, WHOLE GENOME SHOTGUN SEQUENCE"/>
    <property type="match status" value="1"/>
</dbReference>
<feature type="compositionally biased region" description="Polar residues" evidence="2">
    <location>
        <begin position="102"/>
        <end position="112"/>
    </location>
</feature>
<dbReference type="EMBL" id="EQ962654">
    <property type="protein sequence ID" value="EED19670.1"/>
    <property type="molecule type" value="Genomic_DNA"/>
</dbReference>
<organism evidence="4 5">
    <name type="scientific">Talaromyces stipitatus (strain ATCC 10500 / CBS 375.48 / QM 6759 / NRRL 1006)</name>
    <name type="common">Penicillium stipitatum</name>
    <dbReference type="NCBI Taxonomy" id="441959"/>
    <lineage>
        <taxon>Eukaryota</taxon>
        <taxon>Fungi</taxon>
        <taxon>Dikarya</taxon>
        <taxon>Ascomycota</taxon>
        <taxon>Pezizomycotina</taxon>
        <taxon>Eurotiomycetes</taxon>
        <taxon>Eurotiomycetidae</taxon>
        <taxon>Eurotiales</taxon>
        <taxon>Trichocomaceae</taxon>
        <taxon>Talaromyces</taxon>
        <taxon>Talaromyces sect. Talaromyces</taxon>
    </lineage>
</organism>
<dbReference type="SUPFAM" id="SSF69047">
    <property type="entry name" value="Hypothetical protein YjbJ"/>
    <property type="match status" value="1"/>
</dbReference>
<dbReference type="InParanoid" id="B8M564"/>
<accession>B8M564</accession>